<evidence type="ECO:0000313" key="3">
    <source>
        <dbReference type="Proteomes" id="UP001501444"/>
    </source>
</evidence>
<comment type="caution">
    <text evidence="2">The sequence shown here is derived from an EMBL/GenBank/DDBJ whole genome shotgun (WGS) entry which is preliminary data.</text>
</comment>
<protein>
    <recommendedName>
        <fullName evidence="1">DUF559 domain-containing protein</fullName>
    </recommendedName>
</protein>
<dbReference type="Gene3D" id="3.40.960.10">
    <property type="entry name" value="VSR Endonuclease"/>
    <property type="match status" value="1"/>
</dbReference>
<organism evidence="2 3">
    <name type="scientific">Dactylosporangium salmoneum</name>
    <dbReference type="NCBI Taxonomy" id="53361"/>
    <lineage>
        <taxon>Bacteria</taxon>
        <taxon>Bacillati</taxon>
        <taxon>Actinomycetota</taxon>
        <taxon>Actinomycetes</taxon>
        <taxon>Micromonosporales</taxon>
        <taxon>Micromonosporaceae</taxon>
        <taxon>Dactylosporangium</taxon>
    </lineage>
</organism>
<keyword evidence="3" id="KW-1185">Reference proteome</keyword>
<reference evidence="3" key="1">
    <citation type="journal article" date="2019" name="Int. J. Syst. Evol. Microbiol.">
        <title>The Global Catalogue of Microorganisms (GCM) 10K type strain sequencing project: providing services to taxonomists for standard genome sequencing and annotation.</title>
        <authorList>
            <consortium name="The Broad Institute Genomics Platform"/>
            <consortium name="The Broad Institute Genome Sequencing Center for Infectious Disease"/>
            <person name="Wu L."/>
            <person name="Ma J."/>
        </authorList>
    </citation>
    <scope>NUCLEOTIDE SEQUENCE [LARGE SCALE GENOMIC DNA]</scope>
    <source>
        <strain evidence="3">JCM 3272</strain>
    </source>
</reference>
<sequence>MSSGVRWWSEPPVGQASFLADVDPALLGVGLDPLPAGAPAVVRFRPPLALSVDRYAGAFLDALDGAAMSLFPGWLCGAERLDGPSSLGVEAVRALAARMAAGTEHFGPFLVAAAERALRIRGGLGPGDGPRFPAEVRARGLRALLAEAYRRDHVAVLVDIPASLPPAGEHALAVAAQWLAEHGRFTVWLAGPRLRSVDRIPVIRIRLPAGLAGLTEGAGPGPEPDGGGAELPVLSFPPLSGAPRADSAAEQALERALAPQEWARGRRWNEVLEWHVLGKAYRLDLFWPDDRLVVEVDGDEHRQRWQYADDRRRDAQLQLLGHAVLRFTNEQVLTDPYAVTVTVRDLLLLRRNAPNRK</sequence>
<dbReference type="Pfam" id="PF04480">
    <property type="entry name" value="DUF559"/>
    <property type="match status" value="1"/>
</dbReference>
<dbReference type="SUPFAM" id="SSF52980">
    <property type="entry name" value="Restriction endonuclease-like"/>
    <property type="match status" value="1"/>
</dbReference>
<name>A0ABP5UCW9_9ACTN</name>
<accession>A0ABP5UCW9</accession>
<proteinExistence type="predicted"/>
<evidence type="ECO:0000259" key="1">
    <source>
        <dbReference type="Pfam" id="PF04480"/>
    </source>
</evidence>
<dbReference type="InterPro" id="IPR007569">
    <property type="entry name" value="DUF559"/>
</dbReference>
<evidence type="ECO:0000313" key="2">
    <source>
        <dbReference type="EMBL" id="GAA2374685.1"/>
    </source>
</evidence>
<dbReference type="EMBL" id="BAAARV010000076">
    <property type="protein sequence ID" value="GAA2374685.1"/>
    <property type="molecule type" value="Genomic_DNA"/>
</dbReference>
<dbReference type="RefSeq" id="WP_344617653.1">
    <property type="nucleotide sequence ID" value="NZ_BAAARV010000076.1"/>
</dbReference>
<dbReference type="Proteomes" id="UP001501444">
    <property type="component" value="Unassembled WGS sequence"/>
</dbReference>
<feature type="domain" description="DUF559" evidence="1">
    <location>
        <begin position="280"/>
        <end position="343"/>
    </location>
</feature>
<dbReference type="InterPro" id="IPR011335">
    <property type="entry name" value="Restrct_endonuc-II-like"/>
</dbReference>
<gene>
    <name evidence="2" type="ORF">GCM10010170_077900</name>
</gene>